<reference evidence="2" key="1">
    <citation type="submission" date="2018-02" db="EMBL/GenBank/DDBJ databases">
        <authorList>
            <person name="Cohen D.B."/>
            <person name="Kent A.D."/>
        </authorList>
    </citation>
    <scope>NUCLEOTIDE SEQUENCE</scope>
</reference>
<feature type="compositionally biased region" description="Low complexity" evidence="1">
    <location>
        <begin position="74"/>
        <end position="86"/>
    </location>
</feature>
<protein>
    <submittedName>
        <fullName evidence="2">Uncharacterized protein</fullName>
    </submittedName>
</protein>
<feature type="region of interest" description="Disordered" evidence="1">
    <location>
        <begin position="220"/>
        <end position="255"/>
    </location>
</feature>
<accession>A0A2N9GCC1</accession>
<organism evidence="2">
    <name type="scientific">Fagus sylvatica</name>
    <name type="common">Beechnut</name>
    <dbReference type="NCBI Taxonomy" id="28930"/>
    <lineage>
        <taxon>Eukaryota</taxon>
        <taxon>Viridiplantae</taxon>
        <taxon>Streptophyta</taxon>
        <taxon>Embryophyta</taxon>
        <taxon>Tracheophyta</taxon>
        <taxon>Spermatophyta</taxon>
        <taxon>Magnoliopsida</taxon>
        <taxon>eudicotyledons</taxon>
        <taxon>Gunneridae</taxon>
        <taxon>Pentapetalae</taxon>
        <taxon>rosids</taxon>
        <taxon>fabids</taxon>
        <taxon>Fagales</taxon>
        <taxon>Fagaceae</taxon>
        <taxon>Fagus</taxon>
    </lineage>
</organism>
<gene>
    <name evidence="2" type="ORF">FSB_LOCUS24793</name>
</gene>
<sequence>MVEEVGEDIANNIGRLVEVDVPDNRIGWGRFLRLRLAPVRGGPNRRPRDHIHDNDDMDDTNSYGGQRVPAKTRSGAGSDGATASAAEVEVEDGSSRARGSEPLLRGVVRNITDDTRVRGIVGDLAMHEVDIVHIDFVLHVDEEPNEEGVHDGEQYVEKEVLGSAIHDHVHVGDSTDVVLIVGDKVSLLSKLHVDKAKGKLVAGTTSRATWKKKARVAVSHNQPLPTGSGGVVSMKRGNEDEDEDAQSGALGQKKKATQVFGVVSHNDPISVEAMGQPCQSQ</sequence>
<evidence type="ECO:0000313" key="2">
    <source>
        <dbReference type="EMBL" id="SPC96911.1"/>
    </source>
</evidence>
<dbReference type="EMBL" id="OIVN01001713">
    <property type="protein sequence ID" value="SPC96911.1"/>
    <property type="molecule type" value="Genomic_DNA"/>
</dbReference>
<feature type="region of interest" description="Disordered" evidence="1">
    <location>
        <begin position="42"/>
        <end position="98"/>
    </location>
</feature>
<dbReference type="AlphaFoldDB" id="A0A2N9GCC1"/>
<evidence type="ECO:0000256" key="1">
    <source>
        <dbReference type="SAM" id="MobiDB-lite"/>
    </source>
</evidence>
<proteinExistence type="predicted"/>
<name>A0A2N9GCC1_FAGSY</name>